<evidence type="ECO:0000256" key="6">
    <source>
        <dbReference type="PROSITE-ProRule" id="PRU10141"/>
    </source>
</evidence>
<feature type="binding site" evidence="6">
    <location>
        <position position="1411"/>
    </location>
    <ligand>
        <name>ATP</name>
        <dbReference type="ChEBI" id="CHEBI:30616"/>
    </ligand>
</feature>
<sequence length="1660" mass="182862">MPQKPSIRKEEWEKRLHDVQVSKTDLNRLIMDYLVIEGYKSAAEEFSQEANLTPPVDFESIESRMDIREALQRGDVEDAITRVNDLNPEILDTNPALYFKLQQQKLIEFIRQGRIGEALQFAQEELAPRGEESPEFLSELERTMALLAFDSAPSAPPAIAELLSPAQRMKTAGEVNAAILESLSQGKEVKLVGLLKLLCWGETLLEEKADFPKFFIWRPLCALSIYMSEDSRSTKQHGRKLYVANPGSGDSDDAKDDNRNRTIPNGYFNKRPQVSTVSHYHRPTPSQPNLLATDASVTNSRYPLPQPPLSPDSTGSPSTPPPSTPSLHTHSHSVDLHPKVDAPSKALSQSESYTSYQDYRTLSDIQPPVTNPAPTSTASTSTTSKGAKLLKHLRAPFGGRPRTTAGELQRRPRTSPTVTTPDSFNSPSSVASSSVSERVIFVTSDSERYVTVDISGAKNPIQIRELILTKLNIFNEDDLYPYSIYRTEIGESQFGEALTNDRLMAICRDHGDSKGTLKFLVSQSAAPPQGPSPNQLTDYSSPPVLPPLANTTPLRIKRRSRSRNGSFSSASENIPLEVGYEADLDYPDREVSRPPARTTHSQPSATSSQTMLPSPHRRPSLANQPRPSSPLLQSQEPSASASQPSDRGVKPQKNEEKYGHALPPLPTPPPPLSPSRPSFFTNEDSSSLAIPQNHPYHPRSTSDAGADQELALKAAEQHTEVSMKQLRSRGHPSLGKLKPDTTRESTRDRLTRQTHDDEDASWEIVLPPTQRDEQDRMSPNLTRGSRQPSYSSQYRPTSPYTPRHVVYNHSRQNQPSVALPLQNPRPSSQPRPPAHVPIPGSIFVNWKGEEGGSSRKPTPPSTNYPHRLAKTMTKSMNDLKFAASHPSSSSRRNLPTALPMARPQGTLPSPYSPSNLNASNLSANNMALNAAAAKPHEPPRSGFSRPLPVQGSSHGPTTDFHQSSSSHLSRGGAYSSNFSANNDPYPRPQSAAGDPVTSPTRGYSRLQSPVYGSTLDSGESNRSPRTISPNRAYHSPGIPGPRPRPNNSSDRSGSSDIQSGPETSNTTPPRTPISPHSPRYDPSERNGIVEEQSPPSSPDDIVIKSAESTLKQKDQMNFSNMLQSTGHHGSYTPTTQPRPQPTRQISPPPPLENKSSRDSYGPDDGDDDDDSDNGGGTWIVRPESAKSAVRPPLTVQIESASTRPTENGTIRSEVLSKDSLPPSSYRPLLPPSVNASRRPESTFVDPEDDNWAPRPPPENIYDHLEKFFPKHDLDKPVIEATSGDTSPTNAEPTAALPPPVQVDERARIRAKKSIRIVAQEHKKRIDRTSRTADTSRVDNMLRKRSTKLWGSKLEEVTTAQGRGVATNTIPESPSGGPTTFKWVRGELIGKGTYGRVYLALNATTGEMIAVKQVELPQTASDKNDSRQHTVVQALKMESETLRELDHPHIVQYLGFEETPANLSIFLEYVPGGSVGSCLHKHGKFDDNVTRSFTAQILSGLEYLHSKGILHRDMKADNILVEMSGTCKISDFGISKRTEDLQGGAFTAMQGTVFWMAPEVINTNKKGYNFKVDIWSVGCVVLEMWAGSRPWMGEEMVAVMFKLYQSKQPPPVPEDVVLSEEADDFRRKCFAINPEERPSAAELRKHPYLILPPGWVFTGFT</sequence>
<keyword evidence="3 6" id="KW-0547">Nucleotide-binding</keyword>
<evidence type="ECO:0000256" key="3">
    <source>
        <dbReference type="ARBA" id="ARBA00022741"/>
    </source>
</evidence>
<dbReference type="PROSITE" id="PS00107">
    <property type="entry name" value="PROTEIN_KINASE_ATP"/>
    <property type="match status" value="1"/>
</dbReference>
<accession>A0A409XPP0</accession>
<dbReference type="PANTHER" id="PTHR48016:SF48">
    <property type="entry name" value="SERINE_THREONINE-PROTEIN KINASE BCK1_SLK1_SSP31"/>
    <property type="match status" value="1"/>
</dbReference>
<dbReference type="Pfam" id="PF10607">
    <property type="entry name" value="CTLH"/>
    <property type="match status" value="1"/>
</dbReference>
<feature type="compositionally biased region" description="Polar residues" evidence="7">
    <location>
        <begin position="950"/>
        <end position="982"/>
    </location>
</feature>
<evidence type="ECO:0000313" key="10">
    <source>
        <dbReference type="EMBL" id="PPQ92691.1"/>
    </source>
</evidence>
<evidence type="ECO:0000259" key="9">
    <source>
        <dbReference type="PROSITE" id="PS50897"/>
    </source>
</evidence>
<feature type="region of interest" description="Disordered" evidence="7">
    <location>
        <begin position="587"/>
        <end position="867"/>
    </location>
</feature>
<dbReference type="PROSITE" id="PS50011">
    <property type="entry name" value="PROTEIN_KINASE_DOM"/>
    <property type="match status" value="1"/>
</dbReference>
<dbReference type="SMART" id="SM00667">
    <property type="entry name" value="LisH"/>
    <property type="match status" value="1"/>
</dbReference>
<feature type="compositionally biased region" description="Polar residues" evidence="7">
    <location>
        <begin position="1058"/>
        <end position="1068"/>
    </location>
</feature>
<dbReference type="FunCoup" id="A0A409XPP0">
    <property type="interactions" value="366"/>
</dbReference>
<dbReference type="PROSITE" id="PS00108">
    <property type="entry name" value="PROTEIN_KINASE_ST"/>
    <property type="match status" value="1"/>
</dbReference>
<feature type="compositionally biased region" description="Basic and acidic residues" evidence="7">
    <location>
        <begin position="647"/>
        <end position="659"/>
    </location>
</feature>
<dbReference type="InterPro" id="IPR013144">
    <property type="entry name" value="CRA_dom"/>
</dbReference>
<dbReference type="InterPro" id="IPR008271">
    <property type="entry name" value="Ser/Thr_kinase_AS"/>
</dbReference>
<dbReference type="GO" id="GO:0004709">
    <property type="term" value="F:MAP kinase kinase kinase activity"/>
    <property type="evidence" value="ECO:0007669"/>
    <property type="project" value="UniProtKB-ARBA"/>
</dbReference>
<proteinExistence type="inferred from homology"/>
<dbReference type="SMART" id="SM00757">
    <property type="entry name" value="CRA"/>
    <property type="match status" value="1"/>
</dbReference>
<dbReference type="STRING" id="93625.A0A409XPP0"/>
<feature type="compositionally biased region" description="Low complexity" evidence="7">
    <location>
        <begin position="372"/>
        <end position="384"/>
    </location>
</feature>
<dbReference type="EMBL" id="NHYD01000994">
    <property type="protein sequence ID" value="PPQ92691.1"/>
    <property type="molecule type" value="Genomic_DNA"/>
</dbReference>
<gene>
    <name evidence="10" type="ORF">CVT25_013998</name>
</gene>
<evidence type="ECO:0000256" key="2">
    <source>
        <dbReference type="ARBA" id="ARBA00022679"/>
    </source>
</evidence>
<feature type="compositionally biased region" description="Polar residues" evidence="7">
    <location>
        <begin position="997"/>
        <end position="1029"/>
    </location>
</feature>
<feature type="compositionally biased region" description="Polar residues" evidence="7">
    <location>
        <begin position="287"/>
        <end position="301"/>
    </location>
</feature>
<dbReference type="InterPro" id="IPR024964">
    <property type="entry name" value="CTLH/CRA"/>
</dbReference>
<dbReference type="SUPFAM" id="SSF56112">
    <property type="entry name" value="Protein kinase-like (PK-like)"/>
    <property type="match status" value="1"/>
</dbReference>
<protein>
    <recommendedName>
        <fullName evidence="12">Protein kinase domain-containing protein</fullName>
    </recommendedName>
</protein>
<dbReference type="InParanoid" id="A0A409XPP0"/>
<feature type="compositionally biased region" description="Polar residues" evidence="7">
    <location>
        <begin position="777"/>
        <end position="800"/>
    </location>
</feature>
<dbReference type="SMART" id="SM00220">
    <property type="entry name" value="S_TKc"/>
    <property type="match status" value="1"/>
</dbReference>
<dbReference type="Gene3D" id="1.10.510.10">
    <property type="entry name" value="Transferase(Phosphotransferase) domain 1"/>
    <property type="match status" value="1"/>
</dbReference>
<evidence type="ECO:0000313" key="11">
    <source>
        <dbReference type="Proteomes" id="UP000283269"/>
    </source>
</evidence>
<feature type="compositionally biased region" description="Polar residues" evidence="7">
    <location>
        <begin position="598"/>
        <end position="612"/>
    </location>
</feature>
<keyword evidence="11" id="KW-1185">Reference proteome</keyword>
<keyword evidence="4" id="KW-0418">Kinase</keyword>
<feature type="domain" description="CTLH" evidence="9">
    <location>
        <begin position="60"/>
        <end position="117"/>
    </location>
</feature>
<comment type="similarity">
    <text evidence="1">Belongs to the protein kinase superfamily. STE Ser/Thr protein kinase family. MAP kinase kinase kinase subfamily.</text>
</comment>
<feature type="domain" description="Protein kinase" evidence="8">
    <location>
        <begin position="1382"/>
        <end position="1648"/>
    </location>
</feature>
<feature type="compositionally biased region" description="Polar residues" evidence="7">
    <location>
        <begin position="1115"/>
        <end position="1127"/>
    </location>
</feature>
<keyword evidence="2" id="KW-0808">Transferase</keyword>
<feature type="region of interest" description="Disordered" evidence="7">
    <location>
        <begin position="881"/>
        <end position="1254"/>
    </location>
</feature>
<comment type="caution">
    <text evidence="10">The sequence shown here is derived from an EMBL/GenBank/DDBJ whole genome shotgun (WGS) entry which is preliminary data.</text>
</comment>
<dbReference type="GO" id="GO:0005524">
    <property type="term" value="F:ATP binding"/>
    <property type="evidence" value="ECO:0007669"/>
    <property type="project" value="UniProtKB-UniRule"/>
</dbReference>
<dbReference type="Proteomes" id="UP000283269">
    <property type="component" value="Unassembled WGS sequence"/>
</dbReference>
<feature type="compositionally biased region" description="Low complexity" evidence="7">
    <location>
        <begin position="414"/>
        <end position="430"/>
    </location>
</feature>
<evidence type="ECO:0000259" key="8">
    <source>
        <dbReference type="PROSITE" id="PS50011"/>
    </source>
</evidence>
<dbReference type="InterPro" id="IPR000719">
    <property type="entry name" value="Prot_kinase_dom"/>
</dbReference>
<feature type="compositionally biased region" description="Low complexity" evidence="7">
    <location>
        <begin position="1045"/>
        <end position="1057"/>
    </location>
</feature>
<dbReference type="InterPro" id="IPR017441">
    <property type="entry name" value="Protein_kinase_ATP_BS"/>
</dbReference>
<keyword evidence="5 6" id="KW-0067">ATP-binding</keyword>
<feature type="compositionally biased region" description="Polar residues" evidence="7">
    <location>
        <begin position="1196"/>
        <end position="1210"/>
    </location>
</feature>
<feature type="compositionally biased region" description="Pro residues" evidence="7">
    <location>
        <begin position="1136"/>
        <end position="1151"/>
    </location>
</feature>
<dbReference type="PROSITE" id="PS50897">
    <property type="entry name" value="CTLH"/>
    <property type="match status" value="1"/>
</dbReference>
<dbReference type="FunFam" id="1.10.510.10:FF:000182">
    <property type="entry name" value="MAP kinase kinase kinase mkh1"/>
    <property type="match status" value="1"/>
</dbReference>
<feature type="compositionally biased region" description="Basic and acidic residues" evidence="7">
    <location>
        <begin position="1078"/>
        <end position="1088"/>
    </location>
</feature>
<dbReference type="OrthoDB" id="266718at2759"/>
<feature type="compositionally biased region" description="Basic and acidic residues" evidence="7">
    <location>
        <begin position="332"/>
        <end position="342"/>
    </location>
</feature>
<feature type="region of interest" description="Disordered" evidence="7">
    <location>
        <begin position="235"/>
        <end position="430"/>
    </location>
</feature>
<organism evidence="10 11">
    <name type="scientific">Psilocybe cyanescens</name>
    <dbReference type="NCBI Taxonomy" id="93625"/>
    <lineage>
        <taxon>Eukaryota</taxon>
        <taxon>Fungi</taxon>
        <taxon>Dikarya</taxon>
        <taxon>Basidiomycota</taxon>
        <taxon>Agaricomycotina</taxon>
        <taxon>Agaricomycetes</taxon>
        <taxon>Agaricomycetidae</taxon>
        <taxon>Agaricales</taxon>
        <taxon>Agaricineae</taxon>
        <taxon>Strophariaceae</taxon>
        <taxon>Psilocybe</taxon>
    </lineage>
</organism>
<feature type="compositionally biased region" description="Polar residues" evidence="7">
    <location>
        <begin position="346"/>
        <end position="364"/>
    </location>
</feature>
<dbReference type="InterPro" id="IPR011009">
    <property type="entry name" value="Kinase-like_dom_sf"/>
</dbReference>
<dbReference type="PROSITE" id="PS50896">
    <property type="entry name" value="LISH"/>
    <property type="match status" value="1"/>
</dbReference>
<name>A0A409XPP0_PSICY</name>
<dbReference type="Pfam" id="PF00069">
    <property type="entry name" value="Pkinase"/>
    <property type="match status" value="1"/>
</dbReference>
<feature type="compositionally biased region" description="Basic and acidic residues" evidence="7">
    <location>
        <begin position="737"/>
        <end position="755"/>
    </location>
</feature>
<feature type="region of interest" description="Disordered" evidence="7">
    <location>
        <begin position="523"/>
        <end position="570"/>
    </location>
</feature>
<feature type="compositionally biased region" description="Low complexity" evidence="7">
    <location>
        <begin position="624"/>
        <end position="645"/>
    </location>
</feature>
<dbReference type="InterPro" id="IPR006595">
    <property type="entry name" value="CTLH_C"/>
</dbReference>
<evidence type="ECO:0000256" key="1">
    <source>
        <dbReference type="ARBA" id="ARBA00006529"/>
    </source>
</evidence>
<evidence type="ECO:0000256" key="4">
    <source>
        <dbReference type="ARBA" id="ARBA00022777"/>
    </source>
</evidence>
<feature type="compositionally biased region" description="Pro residues" evidence="7">
    <location>
        <begin position="827"/>
        <end position="836"/>
    </location>
</feature>
<evidence type="ECO:0000256" key="7">
    <source>
        <dbReference type="SAM" id="MobiDB-lite"/>
    </source>
</evidence>
<feature type="compositionally biased region" description="Pro residues" evidence="7">
    <location>
        <begin position="663"/>
        <end position="674"/>
    </location>
</feature>
<reference evidence="10 11" key="1">
    <citation type="journal article" date="2018" name="Evol. Lett.">
        <title>Horizontal gene cluster transfer increased hallucinogenic mushroom diversity.</title>
        <authorList>
            <person name="Reynolds H.T."/>
            <person name="Vijayakumar V."/>
            <person name="Gluck-Thaler E."/>
            <person name="Korotkin H.B."/>
            <person name="Matheny P.B."/>
            <person name="Slot J.C."/>
        </authorList>
    </citation>
    <scope>NUCLEOTIDE SEQUENCE [LARGE SCALE GENOMIC DNA]</scope>
    <source>
        <strain evidence="10 11">2631</strain>
    </source>
</reference>
<feature type="compositionally biased region" description="Acidic residues" evidence="7">
    <location>
        <begin position="1161"/>
        <end position="1172"/>
    </location>
</feature>
<feature type="compositionally biased region" description="Low complexity" evidence="7">
    <location>
        <begin position="914"/>
        <end position="933"/>
    </location>
</feature>
<dbReference type="InterPro" id="IPR006594">
    <property type="entry name" value="LisH"/>
</dbReference>
<dbReference type="GO" id="GO:0000196">
    <property type="term" value="P:cell integrity MAPK cascade"/>
    <property type="evidence" value="ECO:0007669"/>
    <property type="project" value="UniProtKB-ARBA"/>
</dbReference>
<feature type="compositionally biased region" description="Polar residues" evidence="7">
    <location>
        <begin position="679"/>
        <end position="690"/>
    </location>
</feature>
<dbReference type="SMART" id="SM00668">
    <property type="entry name" value="CTLH"/>
    <property type="match status" value="1"/>
</dbReference>
<dbReference type="PANTHER" id="PTHR48016">
    <property type="entry name" value="MAP KINASE KINASE KINASE SSK2-RELATED-RELATED"/>
    <property type="match status" value="1"/>
</dbReference>
<dbReference type="FunFam" id="3.30.200.20:FF:000387">
    <property type="entry name" value="Serine/threonine-protein kinase STE11"/>
    <property type="match status" value="1"/>
</dbReference>
<dbReference type="Pfam" id="PF08513">
    <property type="entry name" value="LisH"/>
    <property type="match status" value="1"/>
</dbReference>
<dbReference type="InterPro" id="IPR050538">
    <property type="entry name" value="MAP_kinase_kinase_kinase"/>
</dbReference>
<evidence type="ECO:0000256" key="5">
    <source>
        <dbReference type="ARBA" id="ARBA00022840"/>
    </source>
</evidence>
<evidence type="ECO:0008006" key="12">
    <source>
        <dbReference type="Google" id="ProtNLM"/>
    </source>
</evidence>